<comment type="pathway">
    <text evidence="3">Carbohydrate degradation; pentose phosphate pathway; D-ribulose 5-phosphate from D-glucose 6-phosphate (oxidative stage): step 2/3.</text>
</comment>
<dbReference type="Pfam" id="PF01182">
    <property type="entry name" value="Glucosamine_iso"/>
    <property type="match status" value="1"/>
</dbReference>
<dbReference type="InterPro" id="IPR006148">
    <property type="entry name" value="Glc/Gal-6P_isomerase"/>
</dbReference>
<comment type="catalytic activity">
    <reaction evidence="1">
        <text>6-phospho-D-glucono-1,5-lactone + H2O = 6-phospho-D-gluconate + H(+)</text>
        <dbReference type="Rhea" id="RHEA:12556"/>
        <dbReference type="ChEBI" id="CHEBI:15377"/>
        <dbReference type="ChEBI" id="CHEBI:15378"/>
        <dbReference type="ChEBI" id="CHEBI:57955"/>
        <dbReference type="ChEBI" id="CHEBI:58759"/>
        <dbReference type="EC" id="3.1.1.31"/>
    </reaction>
</comment>
<dbReference type="AlphaFoldDB" id="A5E0T4"/>
<evidence type="ECO:0000259" key="8">
    <source>
        <dbReference type="Pfam" id="PF01182"/>
    </source>
</evidence>
<dbReference type="GeneID" id="5232279"/>
<dbReference type="InterPro" id="IPR005900">
    <property type="entry name" value="6-phosphogluconolactonase_DevB"/>
</dbReference>
<comment type="similarity">
    <text evidence="4 7">Belongs to the glucosamine/galactosamine-6-phosphate isomerase family. 6-phosphogluconolactonase subfamily.</text>
</comment>
<evidence type="ECO:0000256" key="4">
    <source>
        <dbReference type="ARBA" id="ARBA00010662"/>
    </source>
</evidence>
<gene>
    <name evidence="9" type="ORF">LELG_03221</name>
</gene>
<dbReference type="KEGG" id="lel:PVL30_002717"/>
<dbReference type="InterPro" id="IPR039104">
    <property type="entry name" value="6PGL"/>
</dbReference>
<dbReference type="EMBL" id="CH981527">
    <property type="protein sequence ID" value="EDK45042.1"/>
    <property type="molecule type" value="Genomic_DNA"/>
</dbReference>
<dbReference type="NCBIfam" id="TIGR01198">
    <property type="entry name" value="pgl"/>
    <property type="match status" value="1"/>
</dbReference>
<name>A5E0T4_LODEL</name>
<dbReference type="FunFam" id="3.40.50.1360:FF:000005">
    <property type="entry name" value="6-phosphogluconolactonase"/>
    <property type="match status" value="1"/>
</dbReference>
<sequence length="260" mass="27927">MTATVFAYSESADVANAVGKYIVSHQKEALKAHGSFNIAISGGSLGKVLKKALIDNAEIAKEVEWANWNVYFSDERLVPLDHDDSNYGLFNEMVLKNLPANSAKPNVHTIDESLLTGKDGQAGEGADQKKDDEIAHKYAATLPDKFDVILLGCGPDGHTCSLFPGHKLLSERASLVASISDSPKPPPRRITITFPVLEKATSIAFVAEGSGKAPILKEIFTDPASKLPSKLVSELTTGVDVNWFVDSSAVDGVNIRTSKY</sequence>
<reference evidence="9 10" key="1">
    <citation type="journal article" date="2009" name="Nature">
        <title>Evolution of pathogenicity and sexual reproduction in eight Candida genomes.</title>
        <authorList>
            <person name="Butler G."/>
            <person name="Rasmussen M.D."/>
            <person name="Lin M.F."/>
            <person name="Santos M.A."/>
            <person name="Sakthikumar S."/>
            <person name="Munro C.A."/>
            <person name="Rheinbay E."/>
            <person name="Grabherr M."/>
            <person name="Forche A."/>
            <person name="Reedy J.L."/>
            <person name="Agrafioti I."/>
            <person name="Arnaud M.B."/>
            <person name="Bates S."/>
            <person name="Brown A.J."/>
            <person name="Brunke S."/>
            <person name="Costanzo M.C."/>
            <person name="Fitzpatrick D.A."/>
            <person name="de Groot P.W."/>
            <person name="Harris D."/>
            <person name="Hoyer L.L."/>
            <person name="Hube B."/>
            <person name="Klis F.M."/>
            <person name="Kodira C."/>
            <person name="Lennard N."/>
            <person name="Logue M.E."/>
            <person name="Martin R."/>
            <person name="Neiman A.M."/>
            <person name="Nikolaou E."/>
            <person name="Quail M.A."/>
            <person name="Quinn J."/>
            <person name="Santos M.C."/>
            <person name="Schmitzberger F.F."/>
            <person name="Sherlock G."/>
            <person name="Shah P."/>
            <person name="Silverstein K.A."/>
            <person name="Skrzypek M.S."/>
            <person name="Soll D."/>
            <person name="Staggs R."/>
            <person name="Stansfield I."/>
            <person name="Stumpf M.P."/>
            <person name="Sudbery P.E."/>
            <person name="Srikantha T."/>
            <person name="Zeng Q."/>
            <person name="Berman J."/>
            <person name="Berriman M."/>
            <person name="Heitman J."/>
            <person name="Gow N.A."/>
            <person name="Lorenz M.C."/>
            <person name="Birren B.W."/>
            <person name="Kellis M."/>
            <person name="Cuomo C.A."/>
        </authorList>
    </citation>
    <scope>NUCLEOTIDE SEQUENCE [LARGE SCALE GENOMIC DNA]</scope>
    <source>
        <strain evidence="10">ATCC 11503 / BCRC 21390 / CBS 2605 / JCM 1781 / NBRC 1676 / NRRL YB-4239</strain>
    </source>
</reference>
<dbReference type="STRING" id="379508.A5E0T4"/>
<dbReference type="Gene3D" id="3.40.50.1360">
    <property type="match status" value="1"/>
</dbReference>
<organism evidence="9 10">
    <name type="scientific">Lodderomyces elongisporus (strain ATCC 11503 / CBS 2605 / JCM 1781 / NBRC 1676 / NRRL YB-4239)</name>
    <name type="common">Yeast</name>
    <name type="synonym">Saccharomyces elongisporus</name>
    <dbReference type="NCBI Taxonomy" id="379508"/>
    <lineage>
        <taxon>Eukaryota</taxon>
        <taxon>Fungi</taxon>
        <taxon>Dikarya</taxon>
        <taxon>Ascomycota</taxon>
        <taxon>Saccharomycotina</taxon>
        <taxon>Pichiomycetes</taxon>
        <taxon>Debaryomycetaceae</taxon>
        <taxon>Candida/Lodderomyces clade</taxon>
        <taxon>Lodderomyces</taxon>
    </lineage>
</organism>
<evidence type="ECO:0000313" key="10">
    <source>
        <dbReference type="Proteomes" id="UP000001996"/>
    </source>
</evidence>
<evidence type="ECO:0000256" key="2">
    <source>
        <dbReference type="ARBA" id="ARBA00004496"/>
    </source>
</evidence>
<dbReference type="FunCoup" id="A5E0T4">
    <property type="interactions" value="694"/>
</dbReference>
<dbReference type="InParanoid" id="A5E0T4"/>
<proteinExistence type="inferred from homology"/>
<evidence type="ECO:0000256" key="3">
    <source>
        <dbReference type="ARBA" id="ARBA00004961"/>
    </source>
</evidence>
<evidence type="ECO:0000256" key="6">
    <source>
        <dbReference type="ARBA" id="ARBA00022801"/>
    </source>
</evidence>
<dbReference type="Proteomes" id="UP000001996">
    <property type="component" value="Unassembled WGS sequence"/>
</dbReference>
<dbReference type="PANTHER" id="PTHR11054">
    <property type="entry name" value="6-PHOSPHOGLUCONOLACTONASE"/>
    <property type="match status" value="1"/>
</dbReference>
<evidence type="ECO:0000256" key="7">
    <source>
        <dbReference type="RuleBase" id="RU365095"/>
    </source>
</evidence>
<protein>
    <recommendedName>
        <fullName evidence="7">6-phosphogluconolactonase-like protein</fullName>
    </recommendedName>
</protein>
<dbReference type="eggNOG" id="KOG3147">
    <property type="taxonomic scope" value="Eukaryota"/>
</dbReference>
<evidence type="ECO:0000313" key="9">
    <source>
        <dbReference type="EMBL" id="EDK45042.1"/>
    </source>
</evidence>
<accession>A5E0T4</accession>
<dbReference type="GO" id="GO:0017057">
    <property type="term" value="F:6-phosphogluconolactonase activity"/>
    <property type="evidence" value="ECO:0007669"/>
    <property type="project" value="UniProtKB-EC"/>
</dbReference>
<dbReference type="SUPFAM" id="SSF100950">
    <property type="entry name" value="NagB/RpiA/CoA transferase-like"/>
    <property type="match status" value="1"/>
</dbReference>
<dbReference type="GO" id="GO:0005975">
    <property type="term" value="P:carbohydrate metabolic process"/>
    <property type="evidence" value="ECO:0007669"/>
    <property type="project" value="InterPro"/>
</dbReference>
<dbReference type="GO" id="GO:0005737">
    <property type="term" value="C:cytoplasm"/>
    <property type="evidence" value="ECO:0007669"/>
    <property type="project" value="UniProtKB-SubCell"/>
</dbReference>
<dbReference type="PANTHER" id="PTHR11054:SF24">
    <property type="entry name" value="6-PHOSPHOGLUCONOLACTONASE 3-RELATED"/>
    <property type="match status" value="1"/>
</dbReference>
<comment type="subcellular location">
    <subcellularLocation>
        <location evidence="2">Cytoplasm</location>
    </subcellularLocation>
</comment>
<evidence type="ECO:0000256" key="1">
    <source>
        <dbReference type="ARBA" id="ARBA00000832"/>
    </source>
</evidence>
<keyword evidence="10" id="KW-1185">Reference proteome</keyword>
<dbReference type="CDD" id="cd01400">
    <property type="entry name" value="6PGL"/>
    <property type="match status" value="1"/>
</dbReference>
<dbReference type="OrthoDB" id="432544at2759"/>
<evidence type="ECO:0000256" key="5">
    <source>
        <dbReference type="ARBA" id="ARBA00022490"/>
    </source>
</evidence>
<dbReference type="HOGENOM" id="CLU_053947_0_1_1"/>
<feature type="domain" description="Glucosamine/galactosamine-6-phosphate isomerase" evidence="8">
    <location>
        <begin position="10"/>
        <end position="233"/>
    </location>
</feature>
<dbReference type="OMA" id="YQLFEFE"/>
<dbReference type="InterPro" id="IPR037171">
    <property type="entry name" value="NagB/RpiA_transferase-like"/>
</dbReference>
<keyword evidence="6" id="KW-0378">Hydrolase</keyword>
<keyword evidence="5" id="KW-0963">Cytoplasm</keyword>
<dbReference type="GO" id="GO:0006098">
    <property type="term" value="P:pentose-phosphate shunt"/>
    <property type="evidence" value="ECO:0007669"/>
    <property type="project" value="InterPro"/>
</dbReference>